<comment type="subcellular location">
    <subcellularLocation>
        <location evidence="1">Membrane</location>
        <topology evidence="1">Multi-pass membrane protein</topology>
    </subcellularLocation>
</comment>
<protein>
    <submittedName>
        <fullName evidence="8">MFS transporter</fullName>
    </submittedName>
</protein>
<gene>
    <name evidence="8" type="ORF">H8A87_04415</name>
</gene>
<keyword evidence="9" id="KW-1185">Reference proteome</keyword>
<keyword evidence="5 6" id="KW-0472">Membrane</keyword>
<dbReference type="Proteomes" id="UP000696184">
    <property type="component" value="Unassembled WGS sequence"/>
</dbReference>
<evidence type="ECO:0000256" key="1">
    <source>
        <dbReference type="ARBA" id="ARBA00004141"/>
    </source>
</evidence>
<feature type="transmembrane region" description="Helical" evidence="6">
    <location>
        <begin position="159"/>
        <end position="181"/>
    </location>
</feature>
<evidence type="ECO:0000313" key="9">
    <source>
        <dbReference type="Proteomes" id="UP000696184"/>
    </source>
</evidence>
<name>A0ABS0U280_9GAMM</name>
<feature type="transmembrane region" description="Helical" evidence="6">
    <location>
        <begin position="324"/>
        <end position="342"/>
    </location>
</feature>
<keyword evidence="4 6" id="KW-1133">Transmembrane helix</keyword>
<evidence type="ECO:0000259" key="7">
    <source>
        <dbReference type="PROSITE" id="PS50850"/>
    </source>
</evidence>
<dbReference type="SUPFAM" id="SSF103473">
    <property type="entry name" value="MFS general substrate transporter"/>
    <property type="match status" value="1"/>
</dbReference>
<dbReference type="Gene3D" id="1.20.1250.20">
    <property type="entry name" value="MFS general substrate transporter like domains"/>
    <property type="match status" value="2"/>
</dbReference>
<dbReference type="EMBL" id="JACOII010000022">
    <property type="protein sequence ID" value="MBI6547985.1"/>
    <property type="molecule type" value="Genomic_DNA"/>
</dbReference>
<dbReference type="PRINTS" id="PR01036">
    <property type="entry name" value="TCRTETB"/>
</dbReference>
<dbReference type="InterPro" id="IPR020846">
    <property type="entry name" value="MFS_dom"/>
</dbReference>
<evidence type="ECO:0000256" key="3">
    <source>
        <dbReference type="ARBA" id="ARBA00022692"/>
    </source>
</evidence>
<dbReference type="RefSeq" id="WP_198688785.1">
    <property type="nucleotide sequence ID" value="NZ_CAWPUD010000019.1"/>
</dbReference>
<evidence type="ECO:0000256" key="6">
    <source>
        <dbReference type="SAM" id="Phobius"/>
    </source>
</evidence>
<dbReference type="InterPro" id="IPR011701">
    <property type="entry name" value="MFS"/>
</dbReference>
<accession>A0ABS0U280</accession>
<feature type="transmembrane region" description="Helical" evidence="6">
    <location>
        <begin position="102"/>
        <end position="122"/>
    </location>
</feature>
<evidence type="ECO:0000313" key="8">
    <source>
        <dbReference type="EMBL" id="MBI6547985.1"/>
    </source>
</evidence>
<feature type="transmembrane region" description="Helical" evidence="6">
    <location>
        <begin position="294"/>
        <end position="312"/>
    </location>
</feature>
<dbReference type="PANTHER" id="PTHR42718">
    <property type="entry name" value="MAJOR FACILITATOR SUPERFAMILY MULTIDRUG TRANSPORTER MFSC"/>
    <property type="match status" value="1"/>
</dbReference>
<proteinExistence type="predicted"/>
<feature type="transmembrane region" description="Helical" evidence="6">
    <location>
        <begin position="348"/>
        <end position="374"/>
    </location>
</feature>
<dbReference type="PROSITE" id="PS50850">
    <property type="entry name" value="MFS"/>
    <property type="match status" value="1"/>
</dbReference>
<feature type="transmembrane region" description="Helical" evidence="6">
    <location>
        <begin position="193"/>
        <end position="214"/>
    </location>
</feature>
<reference evidence="8 9" key="1">
    <citation type="submission" date="2020-08" db="EMBL/GenBank/DDBJ databases">
        <title>Description of Xenorhabdus lircayensis sp. nov., the symbiotic bacterium associated with the entomopathogenic nematode Steirnernema unicornum.</title>
        <authorList>
            <person name="Castaneda-Alvarez C."/>
            <person name="Prodan S."/>
            <person name="Zamorano A."/>
            <person name="San-Blas E."/>
            <person name="Aballay E."/>
        </authorList>
    </citation>
    <scope>NUCLEOTIDE SEQUENCE [LARGE SCALE GENOMIC DNA]</scope>
    <source>
        <strain evidence="8 9">VLS</strain>
    </source>
</reference>
<organism evidence="8 9">
    <name type="scientific">Xenorhabdus lircayensis</name>
    <dbReference type="NCBI Taxonomy" id="2763499"/>
    <lineage>
        <taxon>Bacteria</taxon>
        <taxon>Pseudomonadati</taxon>
        <taxon>Pseudomonadota</taxon>
        <taxon>Gammaproteobacteria</taxon>
        <taxon>Enterobacterales</taxon>
        <taxon>Morganellaceae</taxon>
        <taxon>Xenorhabdus</taxon>
    </lineage>
</organism>
<feature type="transmembrane region" description="Helical" evidence="6">
    <location>
        <begin position="419"/>
        <end position="439"/>
    </location>
</feature>
<feature type="transmembrane region" description="Helical" evidence="6">
    <location>
        <begin position="42"/>
        <end position="64"/>
    </location>
</feature>
<evidence type="ECO:0000256" key="4">
    <source>
        <dbReference type="ARBA" id="ARBA00022989"/>
    </source>
</evidence>
<feature type="transmembrane region" description="Helical" evidence="6">
    <location>
        <begin position="220"/>
        <end position="237"/>
    </location>
</feature>
<keyword evidence="3 6" id="KW-0812">Transmembrane</keyword>
<dbReference type="InterPro" id="IPR036259">
    <property type="entry name" value="MFS_trans_sf"/>
</dbReference>
<feature type="transmembrane region" description="Helical" evidence="6">
    <location>
        <begin position="258"/>
        <end position="282"/>
    </location>
</feature>
<sequence>MSYRYRIALIFLLGFFIDCINIFMSAIALPDIAKQMSVSESHVAWVANSYILGLTLIIPISSWLAERFGTRQIMTISMLLFSIAALFSGLAEHFYSLILWRFVQGLGGGLLIPVGQALTFGLFKQHERAKISTLVMAVALIAPAISPSLGGAIVDHYSWRWVFLSNIPFSLLASILSLIWLHNEKIFVRKPDLKGLLLVSLALIFLLVGLSTYADAASKWLPMITLVCGGLFVALYIRHYRGVQDAILDLTVMKNTRMCLSVWIYHAIPGVFTGVNLLNIFYLQQQLGWSAEKTGSLMILYAIGAFGAMLVCGRMYNRLGAYRLFLCGLILHATGIALLATINHTHDLFGLVTAYLLMGVGGGIGANTAQTTALMDFVGEQLSRASVIWNLNRQMSFSIGMALFTMIFNLLQQKFIPTYAYHLTFVLAAIFGLLPLIKLNQLKKHVEKI</sequence>
<feature type="domain" description="Major facilitator superfamily (MFS) profile" evidence="7">
    <location>
        <begin position="7"/>
        <end position="447"/>
    </location>
</feature>
<feature type="transmembrane region" description="Helical" evidence="6">
    <location>
        <begin position="76"/>
        <end position="96"/>
    </location>
</feature>
<keyword evidence="2" id="KW-0813">Transport</keyword>
<dbReference type="PANTHER" id="PTHR42718:SF9">
    <property type="entry name" value="MAJOR FACILITATOR SUPERFAMILY MULTIDRUG TRANSPORTER MFSC"/>
    <property type="match status" value="1"/>
</dbReference>
<feature type="transmembrane region" description="Helical" evidence="6">
    <location>
        <begin position="395"/>
        <end position="413"/>
    </location>
</feature>
<feature type="transmembrane region" description="Helical" evidence="6">
    <location>
        <begin position="7"/>
        <end position="30"/>
    </location>
</feature>
<feature type="transmembrane region" description="Helical" evidence="6">
    <location>
        <begin position="134"/>
        <end position="153"/>
    </location>
</feature>
<comment type="caution">
    <text evidence="8">The sequence shown here is derived from an EMBL/GenBank/DDBJ whole genome shotgun (WGS) entry which is preliminary data.</text>
</comment>
<dbReference type="Pfam" id="PF07690">
    <property type="entry name" value="MFS_1"/>
    <property type="match status" value="2"/>
</dbReference>
<evidence type="ECO:0000256" key="2">
    <source>
        <dbReference type="ARBA" id="ARBA00022448"/>
    </source>
</evidence>
<evidence type="ECO:0000256" key="5">
    <source>
        <dbReference type="ARBA" id="ARBA00023136"/>
    </source>
</evidence>